<organism evidence="2 3">
    <name type="scientific">Akkermansia massiliensis</name>
    <dbReference type="NCBI Taxonomy" id="2927224"/>
    <lineage>
        <taxon>Bacteria</taxon>
        <taxon>Pseudomonadati</taxon>
        <taxon>Verrucomicrobiota</taxon>
        <taxon>Verrucomicrobiia</taxon>
        <taxon>Verrucomicrobiales</taxon>
        <taxon>Akkermansiaceae</taxon>
        <taxon>Akkermansia</taxon>
    </lineage>
</organism>
<dbReference type="NCBIfam" id="NF033223">
    <property type="entry name" value="YHYH_alt"/>
    <property type="match status" value="1"/>
</dbReference>
<evidence type="ECO:0000313" key="3">
    <source>
        <dbReference type="Proteomes" id="UP000642553"/>
    </source>
</evidence>
<dbReference type="Proteomes" id="UP000642553">
    <property type="component" value="Chromosome"/>
</dbReference>
<dbReference type="AlphaFoldDB" id="A0AAE7BHI4"/>
<evidence type="ECO:0000256" key="1">
    <source>
        <dbReference type="SAM" id="SignalP"/>
    </source>
</evidence>
<gene>
    <name evidence="2" type="ORF">DMI76_13105</name>
</gene>
<accession>A0AAE7BHI4</accession>
<dbReference type="RefSeq" id="WP_102721438.1">
    <property type="nucleotide sequence ID" value="NZ_CP029701.1"/>
</dbReference>
<proteinExistence type="predicted"/>
<keyword evidence="1" id="KW-0732">Signal</keyword>
<dbReference type="InterPro" id="IPR047773">
    <property type="entry name" value="YHYH_dom_bact"/>
</dbReference>
<evidence type="ECO:0000313" key="2">
    <source>
        <dbReference type="EMBL" id="QHV64239.1"/>
    </source>
</evidence>
<dbReference type="EMBL" id="CP029701">
    <property type="protein sequence ID" value="QHV64239.1"/>
    <property type="molecule type" value="Genomic_DNA"/>
</dbReference>
<feature type="chain" id="PRO_5041921587" evidence="1">
    <location>
        <begin position="22"/>
        <end position="98"/>
    </location>
</feature>
<protein>
    <submittedName>
        <fullName evidence="2">YHYH domain-containing protein</fullName>
    </submittedName>
</protein>
<feature type="signal peptide" evidence="1">
    <location>
        <begin position="1"/>
        <end position="21"/>
    </location>
</feature>
<reference evidence="2" key="1">
    <citation type="submission" date="2018-05" db="EMBL/GenBank/DDBJ databases">
        <title>Complete genome sequnece of Akkermansia muciniphila EB-AMDK-40.</title>
        <authorList>
            <person name="Nam Y.-D."/>
            <person name="Chung W.-H."/>
            <person name="Park Y.S."/>
            <person name="Kang J."/>
        </authorList>
    </citation>
    <scope>NUCLEOTIDE SEQUENCE</scope>
    <source>
        <strain evidence="2">EB-AMDK-40</strain>
    </source>
</reference>
<name>A0AAE7BHI4_9BACT</name>
<sequence>MKVLSLIFVVVSLLAASDAHPGGLDANGGHYNRKTDKYHYHRKPVKQTSKAPVEEKAYWISSTGKTHNKSCRYYRACKGHASDTPSGVNCKICGGANH</sequence>